<dbReference type="InterPro" id="IPR016039">
    <property type="entry name" value="Thiolase-like"/>
</dbReference>
<keyword evidence="2" id="KW-0808">Transferase</keyword>
<feature type="domain" description="Chalcone/stilbene synthase N-terminal" evidence="3">
    <location>
        <begin position="85"/>
        <end position="222"/>
    </location>
</feature>
<keyword evidence="6" id="KW-1185">Reference proteome</keyword>
<dbReference type="Pfam" id="PF02797">
    <property type="entry name" value="Chal_sti_synt_C"/>
    <property type="match status" value="1"/>
</dbReference>
<dbReference type="Pfam" id="PF00195">
    <property type="entry name" value="Chal_sti_synt_N"/>
    <property type="match status" value="1"/>
</dbReference>
<dbReference type="CDD" id="cd00831">
    <property type="entry name" value="CHS_like"/>
    <property type="match status" value="1"/>
</dbReference>
<dbReference type="InterPro" id="IPR001099">
    <property type="entry name" value="Chalcone/stilbene_synt_N"/>
</dbReference>
<organism evidence="5 6">
    <name type="scientific">Ravibacter arvi</name>
    <dbReference type="NCBI Taxonomy" id="2051041"/>
    <lineage>
        <taxon>Bacteria</taxon>
        <taxon>Pseudomonadati</taxon>
        <taxon>Bacteroidota</taxon>
        <taxon>Cytophagia</taxon>
        <taxon>Cytophagales</taxon>
        <taxon>Spirosomataceae</taxon>
        <taxon>Ravibacter</taxon>
    </lineage>
</organism>
<dbReference type="PANTHER" id="PTHR11877:SF46">
    <property type="entry name" value="TYPE III POLYKETIDE SYNTHASE A"/>
    <property type="match status" value="1"/>
</dbReference>
<evidence type="ECO:0000313" key="5">
    <source>
        <dbReference type="EMBL" id="GAA4440324.1"/>
    </source>
</evidence>
<evidence type="ECO:0000256" key="2">
    <source>
        <dbReference type="ARBA" id="ARBA00022679"/>
    </source>
</evidence>
<dbReference type="InterPro" id="IPR011141">
    <property type="entry name" value="Polyketide_synthase_type-III"/>
</dbReference>
<gene>
    <name evidence="5" type="ORF">GCM10023091_23800</name>
</gene>
<sequence length="373" mass="40043">MPKYKDCRGFITGLGVSVPPHRFSQAGVGGFMKRHMLLDEKLGRWVDLLVKQSKINFRHSVIPDYGTGTGGYQFFPNNESLTPFPGVSARMKAYKQHALPLAVSAAEKCMRSAGGTGEITHLIVVSCTGMYAPGLDVGLVGALGLPGSVSRTCINFMGCYAAFNALKVASAIVGADDRARVLLVCVELCSLHFQKESAETNHLLTNMLFADGASAALVEAVPSSGKPSFAVVDYASDLFPEGKDEMTWEISDFGFAMKLTGHVPEVLRNGVGGVLERLLQANNTGMGEVRHFAFHPGGPRVLEVLEKACNISPSANRWAYETLRDFGNMSSATLFFVLQKIMENEVIKAGDLVLSAAFGPGLTCESALLRVTV</sequence>
<proteinExistence type="inferred from homology"/>
<dbReference type="PANTHER" id="PTHR11877">
    <property type="entry name" value="HYDROXYMETHYLGLUTARYL-COA SYNTHASE"/>
    <property type="match status" value="1"/>
</dbReference>
<evidence type="ECO:0000256" key="1">
    <source>
        <dbReference type="ARBA" id="ARBA00005531"/>
    </source>
</evidence>
<dbReference type="RefSeq" id="WP_345029362.1">
    <property type="nucleotide sequence ID" value="NZ_BAABEY010000024.1"/>
</dbReference>
<dbReference type="EMBL" id="BAABEY010000024">
    <property type="protein sequence ID" value="GAA4440324.1"/>
    <property type="molecule type" value="Genomic_DNA"/>
</dbReference>
<evidence type="ECO:0000259" key="3">
    <source>
        <dbReference type="Pfam" id="PF00195"/>
    </source>
</evidence>
<accession>A0ABP8LYE9</accession>
<comment type="similarity">
    <text evidence="1">Belongs to the thiolase-like superfamily. Chalcone/stilbene synthases family.</text>
</comment>
<feature type="domain" description="Chalcone/stilbene synthase C-terminal" evidence="4">
    <location>
        <begin position="236"/>
        <end position="370"/>
    </location>
</feature>
<reference evidence="6" key="1">
    <citation type="journal article" date="2019" name="Int. J. Syst. Evol. Microbiol.">
        <title>The Global Catalogue of Microorganisms (GCM) 10K type strain sequencing project: providing services to taxonomists for standard genome sequencing and annotation.</title>
        <authorList>
            <consortium name="The Broad Institute Genomics Platform"/>
            <consortium name="The Broad Institute Genome Sequencing Center for Infectious Disease"/>
            <person name="Wu L."/>
            <person name="Ma J."/>
        </authorList>
    </citation>
    <scope>NUCLEOTIDE SEQUENCE [LARGE SCALE GENOMIC DNA]</scope>
    <source>
        <strain evidence="6">JCM 31920</strain>
    </source>
</reference>
<evidence type="ECO:0000313" key="6">
    <source>
        <dbReference type="Proteomes" id="UP001501508"/>
    </source>
</evidence>
<dbReference type="Proteomes" id="UP001501508">
    <property type="component" value="Unassembled WGS sequence"/>
</dbReference>
<dbReference type="PIRSF" id="PIRSF000451">
    <property type="entry name" value="PKS_III"/>
    <property type="match status" value="1"/>
</dbReference>
<name>A0ABP8LYE9_9BACT</name>
<comment type="caution">
    <text evidence="5">The sequence shown here is derived from an EMBL/GenBank/DDBJ whole genome shotgun (WGS) entry which is preliminary data.</text>
</comment>
<dbReference type="InterPro" id="IPR012328">
    <property type="entry name" value="Chalcone/stilbene_synt_C"/>
</dbReference>
<dbReference type="Gene3D" id="3.40.47.10">
    <property type="match status" value="2"/>
</dbReference>
<evidence type="ECO:0000259" key="4">
    <source>
        <dbReference type="Pfam" id="PF02797"/>
    </source>
</evidence>
<dbReference type="SUPFAM" id="SSF53901">
    <property type="entry name" value="Thiolase-like"/>
    <property type="match status" value="1"/>
</dbReference>
<protein>
    <submittedName>
        <fullName evidence="5">Type III polyketide synthase</fullName>
    </submittedName>
</protein>